<organism evidence="1">
    <name type="scientific">Rhizophora mucronata</name>
    <name type="common">Asiatic mangrove</name>
    <dbReference type="NCBI Taxonomy" id="61149"/>
    <lineage>
        <taxon>Eukaryota</taxon>
        <taxon>Viridiplantae</taxon>
        <taxon>Streptophyta</taxon>
        <taxon>Embryophyta</taxon>
        <taxon>Tracheophyta</taxon>
        <taxon>Spermatophyta</taxon>
        <taxon>Magnoliopsida</taxon>
        <taxon>eudicotyledons</taxon>
        <taxon>Gunneridae</taxon>
        <taxon>Pentapetalae</taxon>
        <taxon>rosids</taxon>
        <taxon>fabids</taxon>
        <taxon>Malpighiales</taxon>
        <taxon>Rhizophoraceae</taxon>
        <taxon>Rhizophora</taxon>
    </lineage>
</organism>
<evidence type="ECO:0000313" key="1">
    <source>
        <dbReference type="EMBL" id="MBX63633.1"/>
    </source>
</evidence>
<protein>
    <submittedName>
        <fullName evidence="1">Uncharacterized protein</fullName>
    </submittedName>
</protein>
<dbReference type="AlphaFoldDB" id="A0A2P2Q9K7"/>
<reference evidence="1" key="1">
    <citation type="submission" date="2018-02" db="EMBL/GenBank/DDBJ databases">
        <title>Rhizophora mucronata_Transcriptome.</title>
        <authorList>
            <person name="Meera S.P."/>
            <person name="Sreeshan A."/>
            <person name="Augustine A."/>
        </authorList>
    </citation>
    <scope>NUCLEOTIDE SEQUENCE</scope>
    <source>
        <tissue evidence="1">Leaf</tissue>
    </source>
</reference>
<name>A0A2P2Q9K7_RHIMU</name>
<accession>A0A2P2Q9K7</accession>
<sequence length="31" mass="3793">MICMFPFYFRWQGEVFCFVCGPELVIECQIR</sequence>
<dbReference type="EMBL" id="GGEC01083149">
    <property type="protein sequence ID" value="MBX63633.1"/>
    <property type="molecule type" value="Transcribed_RNA"/>
</dbReference>
<proteinExistence type="predicted"/>